<dbReference type="GO" id="GO:0004743">
    <property type="term" value="F:pyruvate kinase activity"/>
    <property type="evidence" value="ECO:0007669"/>
    <property type="project" value="UniProtKB-EC"/>
</dbReference>
<dbReference type="InterPro" id="IPR001697">
    <property type="entry name" value="Pyr_Knase"/>
</dbReference>
<keyword evidence="10" id="KW-0460">Magnesium</keyword>
<keyword evidence="11" id="KW-0324">Glycolysis</keyword>
<evidence type="ECO:0000313" key="14">
    <source>
        <dbReference type="Proteomes" id="UP001515500"/>
    </source>
</evidence>
<dbReference type="GO" id="GO:0000287">
    <property type="term" value="F:magnesium ion binding"/>
    <property type="evidence" value="ECO:0007669"/>
    <property type="project" value="InterPro"/>
</dbReference>
<comment type="similarity">
    <text evidence="3">Belongs to the pyruvate kinase family.</text>
</comment>
<evidence type="ECO:0000256" key="12">
    <source>
        <dbReference type="ARBA" id="ARBA00023317"/>
    </source>
</evidence>
<evidence type="ECO:0000256" key="5">
    <source>
        <dbReference type="ARBA" id="ARBA00022679"/>
    </source>
</evidence>
<dbReference type="InterPro" id="IPR040442">
    <property type="entry name" value="Pyrv_kinase-like_dom_sf"/>
</dbReference>
<evidence type="ECO:0000256" key="4">
    <source>
        <dbReference type="ARBA" id="ARBA00012142"/>
    </source>
</evidence>
<gene>
    <name evidence="15" type="primary">LOC120260965</name>
</gene>
<keyword evidence="7" id="KW-0547">Nucleotide-binding</keyword>
<evidence type="ECO:0000259" key="13">
    <source>
        <dbReference type="Pfam" id="PF00224"/>
    </source>
</evidence>
<evidence type="ECO:0000256" key="9">
    <source>
        <dbReference type="ARBA" id="ARBA00022840"/>
    </source>
</evidence>
<name>A0AB40BB59_DIOCR</name>
<dbReference type="Gene3D" id="3.20.20.60">
    <property type="entry name" value="Phosphoenolpyruvate-binding domains"/>
    <property type="match status" value="2"/>
</dbReference>
<dbReference type="FunFam" id="3.20.20.60:FF:000051">
    <property type="entry name" value="Pyruvate kinase family protein"/>
    <property type="match status" value="1"/>
</dbReference>
<evidence type="ECO:0000256" key="6">
    <source>
        <dbReference type="ARBA" id="ARBA00022723"/>
    </source>
</evidence>
<keyword evidence="5" id="KW-0808">Transferase</keyword>
<protein>
    <recommendedName>
        <fullName evidence="4">pyruvate kinase</fullName>
        <ecNumber evidence="4">2.7.1.40</ecNumber>
    </recommendedName>
</protein>
<dbReference type="Pfam" id="PF00224">
    <property type="entry name" value="PK"/>
    <property type="match status" value="2"/>
</dbReference>
<feature type="domain" description="Pyruvate kinase barrel" evidence="13">
    <location>
        <begin position="371"/>
        <end position="580"/>
    </location>
</feature>
<dbReference type="InterPro" id="IPR015813">
    <property type="entry name" value="Pyrv/PenolPyrv_kinase-like_dom"/>
</dbReference>
<keyword evidence="12 15" id="KW-0670">Pyruvate</keyword>
<dbReference type="GO" id="GO:0005524">
    <property type="term" value="F:ATP binding"/>
    <property type="evidence" value="ECO:0007669"/>
    <property type="project" value="UniProtKB-KW"/>
</dbReference>
<feature type="domain" description="Pyruvate kinase barrel" evidence="13">
    <location>
        <begin position="133"/>
        <end position="219"/>
    </location>
</feature>
<organism evidence="14 15">
    <name type="scientific">Dioscorea cayennensis subsp. rotundata</name>
    <name type="common">White Guinea yam</name>
    <name type="synonym">Dioscorea rotundata</name>
    <dbReference type="NCBI Taxonomy" id="55577"/>
    <lineage>
        <taxon>Eukaryota</taxon>
        <taxon>Viridiplantae</taxon>
        <taxon>Streptophyta</taxon>
        <taxon>Embryophyta</taxon>
        <taxon>Tracheophyta</taxon>
        <taxon>Spermatophyta</taxon>
        <taxon>Magnoliopsida</taxon>
        <taxon>Liliopsida</taxon>
        <taxon>Dioscoreales</taxon>
        <taxon>Dioscoreaceae</taxon>
        <taxon>Dioscorea</taxon>
    </lineage>
</organism>
<accession>A0AB40BB59</accession>
<evidence type="ECO:0000313" key="15">
    <source>
        <dbReference type="RefSeq" id="XP_039124519.1"/>
    </source>
</evidence>
<dbReference type="GO" id="GO:0016301">
    <property type="term" value="F:kinase activity"/>
    <property type="evidence" value="ECO:0007669"/>
    <property type="project" value="UniProtKB-KW"/>
</dbReference>
<keyword evidence="6" id="KW-0479">Metal-binding</keyword>
<dbReference type="GO" id="GO:0030955">
    <property type="term" value="F:potassium ion binding"/>
    <property type="evidence" value="ECO:0007669"/>
    <property type="project" value="InterPro"/>
</dbReference>
<evidence type="ECO:0000256" key="2">
    <source>
        <dbReference type="ARBA" id="ARBA00004997"/>
    </source>
</evidence>
<dbReference type="AlphaFoldDB" id="A0AB40BB59"/>
<evidence type="ECO:0000256" key="8">
    <source>
        <dbReference type="ARBA" id="ARBA00022777"/>
    </source>
</evidence>
<sequence length="616" mass="67427">MLRVLIYATEVASYNCYSHGRTYLWSAANLIHYLAVHTLEVQQLKEELSSIGLLDFDNTTSHVLASITACIQLLENLSHISAEDRKNIIHMKIRDQVTAQSTDYARDATISTMRKTKFMHARALFGSIQDKKDAHIMVTVGQEVISNKILLDDLLKAGADIIRINCAHDDPSIWSEIIRLVKHSSQMQEKPCRVLMDLAGPKLRTGPLKSGPRVIKISPKKDAKGDVIFPSQVYLSPAGCCPPAHISPDAVLFLEGDRLFQEIEVGVVLGFVDARGRKRSLKVSEKLSVFSGHGYIAECSRTAYVGCNTTLFIEGKKKKKAINGKIVNVPPAEQFVRLQVGDLLTILRDSSLSGDELGGTSIGSPKITCPSGRLFDSVKPGDPIAFDDGKIWGVIQGAGINEIVVSITHASPKGSKLGSEKSINIPKSEMKFEGLTSKDLVDLEFVAANADMVGISFIRDVHDVTVVMQELKKRKLQNLGVVLKIETRGAFENLPLLLLEAMQYPNPLGVMIARGDLAVECEWQQLASIQDEILSICSAAHVPVIWATQVLESLTKSGIPTRAEITDATNGMRANCIMLNKGKHIVEAVSALDSMSKTRSTGKLKTLPRPPLFSNF</sequence>
<evidence type="ECO:0000256" key="1">
    <source>
        <dbReference type="ARBA" id="ARBA00001958"/>
    </source>
</evidence>
<reference evidence="15" key="1">
    <citation type="submission" date="2025-08" db="UniProtKB">
        <authorList>
            <consortium name="RefSeq"/>
        </authorList>
    </citation>
    <scope>IDENTIFICATION</scope>
</reference>
<dbReference type="GeneID" id="120260965"/>
<dbReference type="InterPro" id="IPR015806">
    <property type="entry name" value="Pyrv_Knase_insert_dom_sf"/>
</dbReference>
<comment type="pathway">
    <text evidence="2">Carbohydrate degradation; glycolysis; pyruvate from D-glyceraldehyde 3-phosphate: step 5/5.</text>
</comment>
<evidence type="ECO:0000256" key="11">
    <source>
        <dbReference type="ARBA" id="ARBA00023152"/>
    </source>
</evidence>
<dbReference type="EC" id="2.7.1.40" evidence="4"/>
<dbReference type="RefSeq" id="XP_039124519.1">
    <property type="nucleotide sequence ID" value="XM_039268585.1"/>
</dbReference>
<keyword evidence="8 15" id="KW-0418">Kinase</keyword>
<evidence type="ECO:0000256" key="10">
    <source>
        <dbReference type="ARBA" id="ARBA00022842"/>
    </source>
</evidence>
<dbReference type="Proteomes" id="UP001515500">
    <property type="component" value="Chromosome 5"/>
</dbReference>
<keyword evidence="14" id="KW-1185">Reference proteome</keyword>
<comment type="cofactor">
    <cofactor evidence="1">
        <name>K(+)</name>
        <dbReference type="ChEBI" id="CHEBI:29103"/>
    </cofactor>
</comment>
<proteinExistence type="inferred from homology"/>
<dbReference type="SUPFAM" id="SSF51621">
    <property type="entry name" value="Phosphoenolpyruvate/pyruvate domain"/>
    <property type="match status" value="1"/>
</dbReference>
<dbReference type="InterPro" id="IPR015793">
    <property type="entry name" value="Pyrv_Knase_brl"/>
</dbReference>
<keyword evidence="9" id="KW-0067">ATP-binding</keyword>
<dbReference type="InterPro" id="IPR011037">
    <property type="entry name" value="Pyrv_Knase-like_insert_dom_sf"/>
</dbReference>
<dbReference type="SUPFAM" id="SSF50800">
    <property type="entry name" value="PK beta-barrel domain-like"/>
    <property type="match status" value="1"/>
</dbReference>
<dbReference type="Gene3D" id="2.40.33.10">
    <property type="entry name" value="PK beta-barrel domain-like"/>
    <property type="match status" value="2"/>
</dbReference>
<evidence type="ECO:0000256" key="3">
    <source>
        <dbReference type="ARBA" id="ARBA00008663"/>
    </source>
</evidence>
<dbReference type="PANTHER" id="PTHR11817">
    <property type="entry name" value="PYRUVATE KINASE"/>
    <property type="match status" value="1"/>
</dbReference>
<evidence type="ECO:0000256" key="7">
    <source>
        <dbReference type="ARBA" id="ARBA00022741"/>
    </source>
</evidence>